<name>A0A0U1NL61_9RHOB</name>
<dbReference type="Gene3D" id="3.30.530.20">
    <property type="match status" value="1"/>
</dbReference>
<dbReference type="AlphaFoldDB" id="A0A0U1NL61"/>
<dbReference type="RefSeq" id="WP_048598889.1">
    <property type="nucleotide sequence ID" value="NZ_CBFHGK010000005.1"/>
</dbReference>
<keyword evidence="2" id="KW-1185">Reference proteome</keyword>
<evidence type="ECO:0000313" key="2">
    <source>
        <dbReference type="Proteomes" id="UP000048949"/>
    </source>
</evidence>
<proteinExistence type="predicted"/>
<dbReference type="CDD" id="cd07812">
    <property type="entry name" value="SRPBCC"/>
    <property type="match status" value="1"/>
</dbReference>
<dbReference type="SUPFAM" id="SSF55961">
    <property type="entry name" value="Bet v1-like"/>
    <property type="match status" value="1"/>
</dbReference>
<dbReference type="InterPro" id="IPR023393">
    <property type="entry name" value="START-like_dom_sf"/>
</dbReference>
<organism evidence="1 2">
    <name type="scientific">Nereida ignava</name>
    <dbReference type="NCBI Taxonomy" id="282199"/>
    <lineage>
        <taxon>Bacteria</taxon>
        <taxon>Pseudomonadati</taxon>
        <taxon>Pseudomonadota</taxon>
        <taxon>Alphaproteobacteria</taxon>
        <taxon>Rhodobacterales</taxon>
        <taxon>Roseobacteraceae</taxon>
        <taxon>Nereida</taxon>
    </lineage>
</organism>
<gene>
    <name evidence="1" type="ORF">NIG5292_01513</name>
</gene>
<dbReference type="Proteomes" id="UP000048949">
    <property type="component" value="Unassembled WGS sequence"/>
</dbReference>
<accession>A0A0U1NL61</accession>
<evidence type="ECO:0000313" key="1">
    <source>
        <dbReference type="EMBL" id="CRK75466.1"/>
    </source>
</evidence>
<reference evidence="1 2" key="1">
    <citation type="submission" date="2015-04" db="EMBL/GenBank/DDBJ databases">
        <authorList>
            <person name="Syromyatnikov M.Y."/>
            <person name="Popov V.N."/>
        </authorList>
    </citation>
    <scope>NUCLEOTIDE SEQUENCE [LARGE SCALE GENOMIC DNA]</scope>
    <source>
        <strain evidence="1 2">CECT 5292</strain>
    </source>
</reference>
<dbReference type="OrthoDB" id="7860307at2"/>
<evidence type="ECO:0008006" key="3">
    <source>
        <dbReference type="Google" id="ProtNLM"/>
    </source>
</evidence>
<dbReference type="STRING" id="282199.GCA_001049735_01512"/>
<sequence length="150" mass="16874">MLSTQEDISAPASFVFARLTDYDNLERLALRRGAKVTRSGQIGVGTTWSAEFRLRGKDRKLKGTLVEYVTDEKLGYEARIKGMEFSFSVELVALSRSRTRMVVSANAKAKTLTARVLLQSFKLARQRAQKRFANRVSDWAETIEDAYSGS</sequence>
<dbReference type="EMBL" id="CVQV01000006">
    <property type="protein sequence ID" value="CRK75466.1"/>
    <property type="molecule type" value="Genomic_DNA"/>
</dbReference>
<protein>
    <recommendedName>
        <fullName evidence="3">Polyketide cyclase / dehydrase and lipid transport</fullName>
    </recommendedName>
</protein>